<dbReference type="GO" id="GO:0005737">
    <property type="term" value="C:cytoplasm"/>
    <property type="evidence" value="ECO:0007669"/>
    <property type="project" value="InterPro"/>
</dbReference>
<dbReference type="PANTHER" id="PTHR10662">
    <property type="entry name" value="NUCLEAR RNA EXPORT FACTOR"/>
    <property type="match status" value="1"/>
</dbReference>
<dbReference type="EMBL" id="JAWQEG010003047">
    <property type="protein sequence ID" value="KAK3868288.1"/>
    <property type="molecule type" value="Genomic_DNA"/>
</dbReference>
<dbReference type="Gene3D" id="3.80.10.10">
    <property type="entry name" value="Ribonuclease Inhibitor"/>
    <property type="match status" value="1"/>
</dbReference>
<dbReference type="InterPro" id="IPR018222">
    <property type="entry name" value="Nuclear_transport_factor_2_euk"/>
</dbReference>
<dbReference type="InterPro" id="IPR012677">
    <property type="entry name" value="Nucleotide-bd_a/b_plait_sf"/>
</dbReference>
<dbReference type="InterPro" id="IPR032675">
    <property type="entry name" value="LRR_dom_sf"/>
</dbReference>
<feature type="compositionally biased region" description="Basic residues" evidence="6">
    <location>
        <begin position="38"/>
        <end position="54"/>
    </location>
</feature>
<evidence type="ECO:0000256" key="2">
    <source>
        <dbReference type="ARBA" id="ARBA00009285"/>
    </source>
</evidence>
<organism evidence="8 9">
    <name type="scientific">Petrolisthes cinctipes</name>
    <name type="common">Flat porcelain crab</name>
    <dbReference type="NCBI Taxonomy" id="88211"/>
    <lineage>
        <taxon>Eukaryota</taxon>
        <taxon>Metazoa</taxon>
        <taxon>Ecdysozoa</taxon>
        <taxon>Arthropoda</taxon>
        <taxon>Crustacea</taxon>
        <taxon>Multicrustacea</taxon>
        <taxon>Malacostraca</taxon>
        <taxon>Eumalacostraca</taxon>
        <taxon>Eucarida</taxon>
        <taxon>Decapoda</taxon>
        <taxon>Pleocyemata</taxon>
        <taxon>Anomura</taxon>
        <taxon>Galatheoidea</taxon>
        <taxon>Porcellanidae</taxon>
        <taxon>Petrolisthes</taxon>
    </lineage>
</organism>
<dbReference type="InterPro" id="IPR032710">
    <property type="entry name" value="NTF2-like_dom_sf"/>
</dbReference>
<evidence type="ECO:0000256" key="4">
    <source>
        <dbReference type="ARBA" id="ARBA00022816"/>
    </source>
</evidence>
<keyword evidence="5" id="KW-0539">Nucleus</keyword>
<dbReference type="InterPro" id="IPR057125">
    <property type="entry name" value="NXF1/2/3/5-like_LRR"/>
</dbReference>
<proteinExistence type="inferred from homology"/>
<comment type="subcellular location">
    <subcellularLocation>
        <location evidence="1">Nucleus</location>
    </subcellularLocation>
</comment>
<dbReference type="Pfam" id="PF24048">
    <property type="entry name" value="LRR_NXF1-5"/>
    <property type="match status" value="1"/>
</dbReference>
<dbReference type="AlphaFoldDB" id="A0AAE1F6R6"/>
<dbReference type="Proteomes" id="UP001286313">
    <property type="component" value="Unassembled WGS sequence"/>
</dbReference>
<feature type="region of interest" description="Disordered" evidence="6">
    <location>
        <begin position="32"/>
        <end position="81"/>
    </location>
</feature>
<dbReference type="InterPro" id="IPR015245">
    <property type="entry name" value="Tap_RNA-bd"/>
</dbReference>
<dbReference type="GO" id="GO:0005634">
    <property type="term" value="C:nucleus"/>
    <property type="evidence" value="ECO:0007669"/>
    <property type="project" value="UniProtKB-SubCell"/>
</dbReference>
<protein>
    <recommendedName>
        <fullName evidence="7">NTF2 domain-containing protein</fullName>
    </recommendedName>
</protein>
<keyword evidence="9" id="KW-1185">Reference proteome</keyword>
<gene>
    <name evidence="8" type="ORF">Pcinc_026302</name>
</gene>
<dbReference type="SUPFAM" id="SSF54928">
    <property type="entry name" value="RNA-binding domain, RBD"/>
    <property type="match status" value="1"/>
</dbReference>
<dbReference type="PROSITE" id="PS50177">
    <property type="entry name" value="NTF2_DOMAIN"/>
    <property type="match status" value="1"/>
</dbReference>
<accession>A0AAE1F6R6</accession>
<sequence length="477" mass="53111">MGRRSKRRQGRGQQDNNSFTVLEELEAIDIGDEEKPRNAKHAAKIRKRIKKQLKKEKQKEKYGNRNVAKEKESNAPNRHPGWHLVTVSGGAPVEKNFLFTSIGNYVEVEFQPLGFHKVDNMSCFYLEGNGEAADAIRGLTKRIQGPDGSVLKIGVCNSPPPDFLLNTDQLQVLKEVMARRFDSTSCLLNLTNLHLDDLLIEKDMLVTLSSPGIMKQVLRLIKENIPHLKALSLSKNGLRSSSLKMFQDLHNSSSELNALNLGHNYITDMLVLRFIKMFPLTELNLEANPVVNNFKKNPVKYINLVKKELKSLKLLDSVDVDAYLAENTKEKEQVIQPPKLQHEGTASSSSAITEPMVRTFLEQYYNLIDTQERSNLVAAYTPDAVLEIKSAIGAVGSCVFLGQSKISEALTSLPATKHEHSTFSLDVKLVNPGNAVAVVQGQCQVAGVESVVAFSRTMNIIPYNAGLCCSQELLEMR</sequence>
<dbReference type="PANTHER" id="PTHR10662:SF22">
    <property type="entry name" value="NUCLEAR RNA EXPORT FACTOR 1"/>
    <property type="match status" value="1"/>
</dbReference>
<keyword evidence="3" id="KW-0813">Transport</keyword>
<reference evidence="8" key="1">
    <citation type="submission" date="2023-10" db="EMBL/GenBank/DDBJ databases">
        <title>Genome assemblies of two species of porcelain crab, Petrolisthes cinctipes and Petrolisthes manimaculis (Anomura: Porcellanidae).</title>
        <authorList>
            <person name="Angst P."/>
        </authorList>
    </citation>
    <scope>NUCLEOTIDE SEQUENCE</scope>
    <source>
        <strain evidence="8">PB745_01</strain>
        <tissue evidence="8">Gill</tissue>
    </source>
</reference>
<dbReference type="InterPro" id="IPR002075">
    <property type="entry name" value="NTF2_dom"/>
</dbReference>
<dbReference type="GO" id="GO:0003723">
    <property type="term" value="F:RNA binding"/>
    <property type="evidence" value="ECO:0007669"/>
    <property type="project" value="InterPro"/>
</dbReference>
<evidence type="ECO:0000256" key="5">
    <source>
        <dbReference type="ARBA" id="ARBA00023242"/>
    </source>
</evidence>
<dbReference type="InterPro" id="IPR030217">
    <property type="entry name" value="NXF_fam"/>
</dbReference>
<keyword evidence="4" id="KW-0509">mRNA transport</keyword>
<dbReference type="Gene3D" id="3.10.450.50">
    <property type="match status" value="2"/>
</dbReference>
<comment type="caution">
    <text evidence="8">The sequence shown here is derived from an EMBL/GenBank/DDBJ whole genome shotgun (WGS) entry which is preliminary data.</text>
</comment>
<dbReference type="Pfam" id="PF09162">
    <property type="entry name" value="Tap-RNA_bind"/>
    <property type="match status" value="1"/>
</dbReference>
<evidence type="ECO:0000313" key="9">
    <source>
        <dbReference type="Proteomes" id="UP001286313"/>
    </source>
</evidence>
<dbReference type="InterPro" id="IPR035979">
    <property type="entry name" value="RBD_domain_sf"/>
</dbReference>
<dbReference type="Gene3D" id="3.30.70.330">
    <property type="match status" value="1"/>
</dbReference>
<evidence type="ECO:0000313" key="8">
    <source>
        <dbReference type="EMBL" id="KAK3868288.1"/>
    </source>
</evidence>
<evidence type="ECO:0000259" key="7">
    <source>
        <dbReference type="PROSITE" id="PS50177"/>
    </source>
</evidence>
<evidence type="ECO:0000256" key="3">
    <source>
        <dbReference type="ARBA" id="ARBA00022448"/>
    </source>
</evidence>
<dbReference type="GO" id="GO:0016973">
    <property type="term" value="P:poly(A)+ mRNA export from nucleus"/>
    <property type="evidence" value="ECO:0007669"/>
    <property type="project" value="TreeGrafter"/>
</dbReference>
<feature type="domain" description="NTF2" evidence="7">
    <location>
        <begin position="356"/>
        <end position="476"/>
    </location>
</feature>
<evidence type="ECO:0000256" key="6">
    <source>
        <dbReference type="SAM" id="MobiDB-lite"/>
    </source>
</evidence>
<feature type="compositionally biased region" description="Basic and acidic residues" evidence="6">
    <location>
        <begin position="55"/>
        <end position="73"/>
    </location>
</feature>
<dbReference type="Pfam" id="PF02136">
    <property type="entry name" value="NTF2"/>
    <property type="match status" value="1"/>
</dbReference>
<evidence type="ECO:0000256" key="1">
    <source>
        <dbReference type="ARBA" id="ARBA00004123"/>
    </source>
</evidence>
<name>A0AAE1F6R6_PETCI</name>
<comment type="similarity">
    <text evidence="2">Belongs to the NXF family.</text>
</comment>
<dbReference type="SUPFAM" id="SSF54427">
    <property type="entry name" value="NTF2-like"/>
    <property type="match status" value="1"/>
</dbReference>
<dbReference type="SUPFAM" id="SSF52058">
    <property type="entry name" value="L domain-like"/>
    <property type="match status" value="1"/>
</dbReference>